<dbReference type="EMBL" id="MN176227">
    <property type="protein sequence ID" value="QFR56371.1"/>
    <property type="molecule type" value="Genomic_DNA"/>
</dbReference>
<protein>
    <submittedName>
        <fullName evidence="1">Uncharacterized protein</fullName>
    </submittedName>
</protein>
<dbReference type="KEGG" id="vg:77850695"/>
<dbReference type="Proteomes" id="UP000326995">
    <property type="component" value="Segment"/>
</dbReference>
<organism evidence="1 2">
    <name type="scientific">Bacillus phage 049ML001</name>
    <dbReference type="NCBI Taxonomy" id="2601660"/>
    <lineage>
        <taxon>Viruses</taxon>
        <taxon>Duplodnaviria</taxon>
        <taxon>Heunggongvirae</taxon>
        <taxon>Uroviricota</taxon>
        <taxon>Caudoviricetes</taxon>
        <taxon>Trautnerviridae</taxon>
        <taxon>Polsinellivirinae</taxon>
        <taxon>Rivavirus</taxon>
        <taxon>Rivavirus rv049ML001</taxon>
    </lineage>
</organism>
<accession>A0A5P8PI36</accession>
<gene>
    <name evidence="1" type="primary">69</name>
    <name evidence="1" type="ORF">049ML001_69</name>
</gene>
<dbReference type="RefSeq" id="YP_010644470.1">
    <property type="nucleotide sequence ID" value="NC_070625.1"/>
</dbReference>
<keyword evidence="2" id="KW-1185">Reference proteome</keyword>
<proteinExistence type="predicted"/>
<evidence type="ECO:0000313" key="2">
    <source>
        <dbReference type="Proteomes" id="UP000326995"/>
    </source>
</evidence>
<reference evidence="1 2" key="1">
    <citation type="submission" date="2019-07" db="EMBL/GenBank/DDBJ databases">
        <authorList>
            <person name="Tomko B.E."/>
            <person name="Krukonis G.P."/>
            <person name="Delesalle V.A."/>
        </authorList>
    </citation>
    <scope>NUCLEOTIDE SEQUENCE [LARGE SCALE GENOMIC DNA]</scope>
</reference>
<evidence type="ECO:0000313" key="1">
    <source>
        <dbReference type="EMBL" id="QFR56371.1"/>
    </source>
</evidence>
<dbReference type="GeneID" id="77850695"/>
<name>A0A5P8PI36_9CAUD</name>
<sequence>MNIKDVMEAAIEAIRAVHEVNLAIEVIQLRSDVWDELVEYHKERGMPEPPGNRWEFCGIRAERKELMQNAFRIVTFGTELGGVVQHEIVTGTETTFTYSIVTPIENPFGRDIFNWGAAE</sequence>